<dbReference type="SUPFAM" id="SSF47240">
    <property type="entry name" value="Ferritin-like"/>
    <property type="match status" value="1"/>
</dbReference>
<protein>
    <submittedName>
        <fullName evidence="4">Rubrerythrin family protein</fullName>
    </submittedName>
</protein>
<proteinExistence type="predicted"/>
<dbReference type="InterPro" id="IPR009040">
    <property type="entry name" value="Ferritin-like_diiron"/>
</dbReference>
<dbReference type="Gene3D" id="2.20.28.10">
    <property type="match status" value="1"/>
</dbReference>
<dbReference type="InterPro" id="IPR012347">
    <property type="entry name" value="Ferritin-like"/>
</dbReference>
<dbReference type="SUPFAM" id="SSF57802">
    <property type="entry name" value="Rubredoxin-like"/>
    <property type="match status" value="1"/>
</dbReference>
<dbReference type="EMBL" id="JAAZON010000181">
    <property type="protein sequence ID" value="NMC62378.1"/>
    <property type="molecule type" value="Genomic_DNA"/>
</dbReference>
<evidence type="ECO:0000313" key="4">
    <source>
        <dbReference type="EMBL" id="NMC62378.1"/>
    </source>
</evidence>
<dbReference type="Pfam" id="PF02915">
    <property type="entry name" value="Rubrerythrin"/>
    <property type="match status" value="1"/>
</dbReference>
<dbReference type="Gene3D" id="1.20.1260.10">
    <property type="match status" value="1"/>
</dbReference>
<comment type="caution">
    <text evidence="4">The sequence shown here is derived from an EMBL/GenBank/DDBJ whole genome shotgun (WGS) entry which is preliminary data.</text>
</comment>
<dbReference type="GO" id="GO:0016491">
    <property type="term" value="F:oxidoreductase activity"/>
    <property type="evidence" value="ECO:0007669"/>
    <property type="project" value="InterPro"/>
</dbReference>
<dbReference type="PANTHER" id="PTHR33746">
    <property type="entry name" value="RUBRERYTHRIN"/>
    <property type="match status" value="1"/>
</dbReference>
<evidence type="ECO:0000256" key="1">
    <source>
        <dbReference type="ARBA" id="ARBA00022448"/>
    </source>
</evidence>
<dbReference type="Pfam" id="PF21349">
    <property type="entry name" value="RUBY_RBDX"/>
    <property type="match status" value="1"/>
</dbReference>
<dbReference type="AlphaFoldDB" id="A0A7X9FQB6"/>
<dbReference type="InterPro" id="IPR003251">
    <property type="entry name" value="Rr_diiron-bd_dom"/>
</dbReference>
<dbReference type="InterPro" id="IPR009078">
    <property type="entry name" value="Ferritin-like_SF"/>
</dbReference>
<dbReference type="InterPro" id="IPR048574">
    <property type="entry name" value="RUBY_RBDX"/>
</dbReference>
<dbReference type="Proteomes" id="UP000524246">
    <property type="component" value="Unassembled WGS sequence"/>
</dbReference>
<evidence type="ECO:0000256" key="2">
    <source>
        <dbReference type="ARBA" id="ARBA00022982"/>
    </source>
</evidence>
<accession>A0A7X9FQB6</accession>
<dbReference type="PROSITE" id="PS50905">
    <property type="entry name" value="FERRITIN_LIKE"/>
    <property type="match status" value="1"/>
</dbReference>
<name>A0A7X9FQB6_9DELT</name>
<dbReference type="CDD" id="cd01041">
    <property type="entry name" value="Rubrerythrin"/>
    <property type="match status" value="1"/>
</dbReference>
<dbReference type="InterPro" id="IPR052753">
    <property type="entry name" value="Rbr2/Nigerythrin"/>
</dbReference>
<gene>
    <name evidence="4" type="ORF">GYA55_04350</name>
</gene>
<evidence type="ECO:0000313" key="5">
    <source>
        <dbReference type="Proteomes" id="UP000524246"/>
    </source>
</evidence>
<reference evidence="4 5" key="1">
    <citation type="journal article" date="2020" name="Biotechnol. Biofuels">
        <title>New insights from the biogas microbiome by comprehensive genome-resolved metagenomics of nearly 1600 species originating from multiple anaerobic digesters.</title>
        <authorList>
            <person name="Campanaro S."/>
            <person name="Treu L."/>
            <person name="Rodriguez-R L.M."/>
            <person name="Kovalovszki A."/>
            <person name="Ziels R.M."/>
            <person name="Maus I."/>
            <person name="Zhu X."/>
            <person name="Kougias P.G."/>
            <person name="Basile A."/>
            <person name="Luo G."/>
            <person name="Schluter A."/>
            <person name="Konstantinidis K.T."/>
            <person name="Angelidaki I."/>
        </authorList>
    </citation>
    <scope>NUCLEOTIDE SEQUENCE [LARGE SCALE GENOMIC DNA]</scope>
    <source>
        <strain evidence="4">AS27yjCOA_65</strain>
    </source>
</reference>
<evidence type="ECO:0000259" key="3">
    <source>
        <dbReference type="PROSITE" id="PS50905"/>
    </source>
</evidence>
<keyword evidence="2" id="KW-0249">Electron transport</keyword>
<organism evidence="4 5">
    <name type="scientific">SAR324 cluster bacterium</name>
    <dbReference type="NCBI Taxonomy" id="2024889"/>
    <lineage>
        <taxon>Bacteria</taxon>
        <taxon>Deltaproteobacteria</taxon>
        <taxon>SAR324 cluster</taxon>
    </lineage>
</organism>
<sequence length="167" mass="18405">MMSTTDNLKTAFAGESQANQKYRAFAKKAEQEGFFNVAKLFRTAAEAERIHAEGHLGALDGILSTAENLQAAIDGETYEYTEMYPPMLDAAERENHKAKRMFNYAVKAEEVHAKLYMLALEAVKQGKDLDVSNFYLCPVCGHIEFGTTPASCPICGVKGDKFVQVPA</sequence>
<feature type="domain" description="Ferritin-like diiron" evidence="3">
    <location>
        <begin position="1"/>
        <end position="127"/>
    </location>
</feature>
<dbReference type="GO" id="GO:0046872">
    <property type="term" value="F:metal ion binding"/>
    <property type="evidence" value="ECO:0007669"/>
    <property type="project" value="InterPro"/>
</dbReference>
<dbReference type="PANTHER" id="PTHR33746:SF4">
    <property type="entry name" value="RUBRERYTHRIN"/>
    <property type="match status" value="1"/>
</dbReference>
<keyword evidence="1" id="KW-0813">Transport</keyword>